<protein>
    <submittedName>
        <fullName evidence="3">Metallo-beta-lactamase superfamily</fullName>
    </submittedName>
</protein>
<dbReference type="InterPro" id="IPR001279">
    <property type="entry name" value="Metallo-B-lactamas"/>
</dbReference>
<reference evidence="4" key="1">
    <citation type="journal article" date="2011" name="J. Bacteriol.">
        <title>Genome sequences of eight morphologically diverse alphaproteobacteria.</title>
        <authorList>
            <consortium name="US DOE Joint Genome Institute"/>
            <person name="Brown P.J."/>
            <person name="Kysela D.T."/>
            <person name="Buechlein A."/>
            <person name="Hemmerich C."/>
            <person name="Brun Y.V."/>
        </authorList>
    </citation>
    <scope>NUCLEOTIDE SEQUENCE [LARGE SCALE GENOMIC DNA]</scope>
    <source>
        <strain evidence="4">ATCC 17100 / ATH 3.1.1 / DSM 162 / LMG 4299</strain>
    </source>
</reference>
<dbReference type="Gene3D" id="3.60.15.10">
    <property type="entry name" value="Ribonuclease Z/Hydroxyacylglutathione hydrolase-like"/>
    <property type="match status" value="1"/>
</dbReference>
<dbReference type="STRING" id="648757.Rvan_1847"/>
<dbReference type="InterPro" id="IPR048933">
    <property type="entry name" value="B_lactamase-like_C"/>
</dbReference>
<dbReference type="PANTHER" id="PTHR42951:SF4">
    <property type="entry name" value="ACYL-COENZYME A THIOESTERASE MBLAC2"/>
    <property type="match status" value="1"/>
</dbReference>
<dbReference type="Gene3D" id="1.10.10.10">
    <property type="entry name" value="Winged helix-like DNA-binding domain superfamily/Winged helix DNA-binding domain"/>
    <property type="match status" value="1"/>
</dbReference>
<dbReference type="InterPro" id="IPR050855">
    <property type="entry name" value="NDM-1-like"/>
</dbReference>
<dbReference type="PANTHER" id="PTHR42951">
    <property type="entry name" value="METALLO-BETA-LACTAMASE DOMAIN-CONTAINING"/>
    <property type="match status" value="1"/>
</dbReference>
<accession>E3I054</accession>
<dbReference type="EMBL" id="CP002292">
    <property type="protein sequence ID" value="ADP71089.1"/>
    <property type="molecule type" value="Genomic_DNA"/>
</dbReference>
<dbReference type="Proteomes" id="UP000001399">
    <property type="component" value="Chromosome"/>
</dbReference>
<evidence type="ECO:0000256" key="1">
    <source>
        <dbReference type="ARBA" id="ARBA00005250"/>
    </source>
</evidence>
<feature type="domain" description="Metallo-beta-lactamase" evidence="2">
    <location>
        <begin position="60"/>
        <end position="276"/>
    </location>
</feature>
<dbReference type="KEGG" id="rva:Rvan_1847"/>
<organism evidence="3 4">
    <name type="scientific">Rhodomicrobium vannielii (strain ATCC 17100 / DSM 162 / LMG 4299 / NCIMB 10020 / ATH 3.1.1)</name>
    <dbReference type="NCBI Taxonomy" id="648757"/>
    <lineage>
        <taxon>Bacteria</taxon>
        <taxon>Pseudomonadati</taxon>
        <taxon>Pseudomonadota</taxon>
        <taxon>Alphaproteobacteria</taxon>
        <taxon>Hyphomicrobiales</taxon>
        <taxon>Hyphomicrobiaceae</taxon>
        <taxon>Rhodomicrobium</taxon>
    </lineage>
</organism>
<dbReference type="eggNOG" id="COG0491">
    <property type="taxonomic scope" value="Bacteria"/>
</dbReference>
<sequence>MATCSTSPIEARPRAGVTGEPLPLVAAGGVQPQQPPEGSLVEVADGIFWARMPLPFALDHVNVWLLRDGQGFTLIDTGMADARTRGLWERIFAEQLGGLPITRLICTHHHPDHMGLSSWFHARFGVRMTTTIGEWTHGRLGWLESGEDFLTHASDHFVRFGLRDERLRLAIAEGNNYRKYIDPIPLDFIRISDGDRLSIGGREWHVLTFSGHSPEHVCLWCPEADVLIAGDQVLPKISPTIGVWSNEPEANPLGGFFASLNRLMTLSDDALVLPSHGLPFTGLRQRCKALKAHHDDRLKHTLDCCGDPSSGADVMERLFPRTLSGHDLLFAVAETLSHLNSLIAEGCIEYSAGEKQNITYSAK</sequence>
<dbReference type="SUPFAM" id="SSF56281">
    <property type="entry name" value="Metallo-hydrolase/oxidoreductase"/>
    <property type="match status" value="1"/>
</dbReference>
<gene>
    <name evidence="3" type="ordered locus">Rvan_1847</name>
</gene>
<comment type="similarity">
    <text evidence="1">Belongs to the metallo-beta-lactamase superfamily. Class-B beta-lactamase family.</text>
</comment>
<evidence type="ECO:0000313" key="3">
    <source>
        <dbReference type="EMBL" id="ADP71089.1"/>
    </source>
</evidence>
<dbReference type="GO" id="GO:0017001">
    <property type="term" value="P:antibiotic catabolic process"/>
    <property type="evidence" value="ECO:0007669"/>
    <property type="project" value="UniProtKB-ARBA"/>
</dbReference>
<dbReference type="InterPro" id="IPR036866">
    <property type="entry name" value="RibonucZ/Hydroxyglut_hydro"/>
</dbReference>
<keyword evidence="4" id="KW-1185">Reference proteome</keyword>
<dbReference type="AlphaFoldDB" id="E3I054"/>
<proteinExistence type="inferred from homology"/>
<name>E3I054_RHOVT</name>
<dbReference type="Pfam" id="PF21221">
    <property type="entry name" value="B_lactamase-like_C"/>
    <property type="match status" value="1"/>
</dbReference>
<dbReference type="InterPro" id="IPR036388">
    <property type="entry name" value="WH-like_DNA-bd_sf"/>
</dbReference>
<dbReference type="HOGENOM" id="CLU_048478_0_1_5"/>
<evidence type="ECO:0000313" key="4">
    <source>
        <dbReference type="Proteomes" id="UP000001399"/>
    </source>
</evidence>
<dbReference type="RefSeq" id="WP_013419479.1">
    <property type="nucleotide sequence ID" value="NC_014664.1"/>
</dbReference>
<evidence type="ECO:0000259" key="2">
    <source>
        <dbReference type="SMART" id="SM00849"/>
    </source>
</evidence>
<dbReference type="OrthoDB" id="2971563at2"/>
<dbReference type="Pfam" id="PF00753">
    <property type="entry name" value="Lactamase_B"/>
    <property type="match status" value="1"/>
</dbReference>
<dbReference type="SMART" id="SM00849">
    <property type="entry name" value="Lactamase_B"/>
    <property type="match status" value="1"/>
</dbReference>